<dbReference type="eggNOG" id="COG0112">
    <property type="taxonomic scope" value="Bacteria"/>
</dbReference>
<dbReference type="InterPro" id="IPR015421">
    <property type="entry name" value="PyrdxlP-dep_Trfase_major"/>
</dbReference>
<dbReference type="PROSITE" id="PS00096">
    <property type="entry name" value="SHMT"/>
    <property type="match status" value="1"/>
</dbReference>
<dbReference type="InterPro" id="IPR039429">
    <property type="entry name" value="SHMT-like_dom"/>
</dbReference>
<reference evidence="14 15" key="1">
    <citation type="submission" date="2014-05" db="EMBL/GenBank/DDBJ databases">
        <title>De novo Genome Sequence of Spirocheata sp.</title>
        <authorList>
            <person name="Shivani Y."/>
            <person name="Subhash Y."/>
            <person name="Tushar L."/>
            <person name="Sasikala C."/>
            <person name="Ramana C.V."/>
        </authorList>
    </citation>
    <scope>NUCLEOTIDE SEQUENCE [LARGE SCALE GENOMIC DNA]</scope>
    <source>
        <strain evidence="14 15">JC230</strain>
    </source>
</reference>
<evidence type="ECO:0000256" key="9">
    <source>
        <dbReference type="ARBA" id="ARBA00022679"/>
    </source>
</evidence>
<proteinExistence type="inferred from homology"/>
<dbReference type="InterPro" id="IPR049943">
    <property type="entry name" value="Ser_HO-MeTrfase-like"/>
</dbReference>
<dbReference type="CDD" id="cd00378">
    <property type="entry name" value="SHMT"/>
    <property type="match status" value="1"/>
</dbReference>
<evidence type="ECO:0000256" key="6">
    <source>
        <dbReference type="ARBA" id="ARBA00022490"/>
    </source>
</evidence>
<dbReference type="AlphaFoldDB" id="A0A098QTQ5"/>
<feature type="binding site" evidence="11">
    <location>
        <begin position="366"/>
        <end position="368"/>
    </location>
    <ligand>
        <name>(6S)-5,6,7,8-tetrahydrofolate</name>
        <dbReference type="ChEBI" id="CHEBI:57453"/>
    </ligand>
</feature>
<keyword evidence="14" id="KW-0489">Methyltransferase</keyword>
<sequence>MSILEKVDPELYKVVRLEEKRQIEKLEMIASENFTSPGVLEAAGTVLTDKYAEGYPGKRYYGGCEYVDMAEDLARDRAKQLFGADHVNVQPHSGSSANIGVYNTVLEPGDTILGMDLAHGGHLTHGASVSVSGTLYNAVHYGVDKETETLNYDEILRLAQEHKPKLIIAGASAYPRTIDFDRFRAIADEVGALFMTDMAHIAGLVAAKLHPNPVPVSHFTTTTTHKTLRGPRGGMILIGKDGENTIGKVAAKSGRTKLWSELLDSSIMPGIQGGPLMHIIAAKAVAFKEALEPSFVDYQKQIVKNAKVLADYFTSKGLRLISGGTDNHLMLMDVTSLGITGKEAEQMLDKANITVNKNAIPYDTKSPFVTSGIRIGTPALTTRGLKEDDMRTVGEFIYTVLSSKGDDATVASVAHAVSQFSAKFPRTSQQ</sequence>
<feature type="binding site" evidence="11">
    <location>
        <position position="117"/>
    </location>
    <ligand>
        <name>(6S)-5,6,7,8-tetrahydrofolate</name>
        <dbReference type="ChEBI" id="CHEBI:57453"/>
    </ligand>
</feature>
<evidence type="ECO:0000256" key="7">
    <source>
        <dbReference type="ARBA" id="ARBA00022563"/>
    </source>
</evidence>
<dbReference type="GO" id="GO:0035999">
    <property type="term" value="P:tetrahydrofolate interconversion"/>
    <property type="evidence" value="ECO:0007669"/>
    <property type="project" value="UniProtKB-UniRule"/>
</dbReference>
<comment type="pathway">
    <text evidence="11">One-carbon metabolism; tetrahydrofolate interconversion.</text>
</comment>
<keyword evidence="8 11" id="KW-0028">Amino-acid biosynthesis</keyword>
<dbReference type="Proteomes" id="UP000029692">
    <property type="component" value="Unassembled WGS sequence"/>
</dbReference>
<keyword evidence="7 11" id="KW-0554">One-carbon metabolism</keyword>
<accession>A0A098QTQ5</accession>
<comment type="subcellular location">
    <subcellularLocation>
        <location evidence="3 11">Cytoplasm</location>
    </subcellularLocation>
</comment>
<comment type="function">
    <text evidence="11">Catalyzes the reversible interconversion of serine and glycine with tetrahydrofolate (THF) serving as the one-carbon carrier. This reaction serves as the major source of one-carbon groups required for the biosynthesis of purines, thymidylate, methionine, and other important biomolecules. Also exhibits THF-independent aldolase activity toward beta-hydroxyamino acids, producing glycine and aldehydes, via a retro-aldol mechanism.</text>
</comment>
<comment type="caution">
    <text evidence="11">Lacks conserved residue(s) required for the propagation of feature annotation.</text>
</comment>
<dbReference type="InterPro" id="IPR015424">
    <property type="entry name" value="PyrdxlP-dep_Trfase"/>
</dbReference>
<evidence type="ECO:0000313" key="14">
    <source>
        <dbReference type="EMBL" id="KGE70778.1"/>
    </source>
</evidence>
<evidence type="ECO:0000256" key="2">
    <source>
        <dbReference type="ARBA" id="ARBA00001933"/>
    </source>
</evidence>
<feature type="binding site" evidence="11">
    <location>
        <begin position="121"/>
        <end position="123"/>
    </location>
    <ligand>
        <name>(6S)-5,6,7,8-tetrahydrofolate</name>
        <dbReference type="ChEBI" id="CHEBI:57453"/>
    </ligand>
</feature>
<dbReference type="SUPFAM" id="SSF53383">
    <property type="entry name" value="PLP-dependent transferases"/>
    <property type="match status" value="1"/>
</dbReference>
<evidence type="ECO:0000256" key="3">
    <source>
        <dbReference type="ARBA" id="ARBA00004496"/>
    </source>
</evidence>
<dbReference type="Gene3D" id="3.90.1150.10">
    <property type="entry name" value="Aspartate Aminotransferase, domain 1"/>
    <property type="match status" value="1"/>
</dbReference>
<comment type="cofactor">
    <cofactor evidence="2 11 12">
        <name>pyridoxal 5'-phosphate</name>
        <dbReference type="ChEBI" id="CHEBI:597326"/>
    </cofactor>
</comment>
<dbReference type="PANTHER" id="PTHR11680">
    <property type="entry name" value="SERINE HYDROXYMETHYLTRANSFERASE"/>
    <property type="match status" value="1"/>
</dbReference>
<evidence type="ECO:0000256" key="11">
    <source>
        <dbReference type="HAMAP-Rule" id="MF_00051"/>
    </source>
</evidence>
<protein>
    <recommendedName>
        <fullName evidence="11">Serine hydroxymethyltransferase</fullName>
        <shortName evidence="11">SHMT</shortName>
        <shortName evidence="11">Serine methylase</shortName>
        <ecNumber evidence="11">2.1.2.1</ecNumber>
    </recommendedName>
</protein>
<gene>
    <name evidence="11" type="primary">glyA</name>
    <name evidence="14" type="ORF">DC28_14890</name>
</gene>
<keyword evidence="9 11" id="KW-0808">Transferase</keyword>
<dbReference type="InterPro" id="IPR001085">
    <property type="entry name" value="Ser_HO-MeTrfase"/>
</dbReference>
<evidence type="ECO:0000256" key="5">
    <source>
        <dbReference type="ARBA" id="ARBA00011738"/>
    </source>
</evidence>
<evidence type="ECO:0000256" key="8">
    <source>
        <dbReference type="ARBA" id="ARBA00022605"/>
    </source>
</evidence>
<organism evidence="14 15">
    <name type="scientific">Spirochaeta lutea</name>
    <dbReference type="NCBI Taxonomy" id="1480694"/>
    <lineage>
        <taxon>Bacteria</taxon>
        <taxon>Pseudomonadati</taxon>
        <taxon>Spirochaetota</taxon>
        <taxon>Spirochaetia</taxon>
        <taxon>Spirochaetales</taxon>
        <taxon>Spirochaetaceae</taxon>
        <taxon>Spirochaeta</taxon>
    </lineage>
</organism>
<dbReference type="EC" id="2.1.2.1" evidence="11"/>
<dbReference type="InterPro" id="IPR015422">
    <property type="entry name" value="PyrdxlP-dep_Trfase_small"/>
</dbReference>
<dbReference type="UniPathway" id="UPA00288">
    <property type="reaction ID" value="UER01023"/>
</dbReference>
<comment type="subunit">
    <text evidence="5 11">Homodimer.</text>
</comment>
<dbReference type="GO" id="GO:0005829">
    <property type="term" value="C:cytosol"/>
    <property type="evidence" value="ECO:0007669"/>
    <property type="project" value="TreeGrafter"/>
</dbReference>
<evidence type="ECO:0000313" key="15">
    <source>
        <dbReference type="Proteomes" id="UP000029692"/>
    </source>
</evidence>
<keyword evidence="6 11" id="KW-0963">Cytoplasm</keyword>
<dbReference type="GO" id="GO:0032259">
    <property type="term" value="P:methylation"/>
    <property type="evidence" value="ECO:0007669"/>
    <property type="project" value="UniProtKB-KW"/>
</dbReference>
<comment type="catalytic activity">
    <reaction evidence="1 11">
        <text>(6R)-5,10-methylene-5,6,7,8-tetrahydrofolate + glycine + H2O = (6S)-5,6,7,8-tetrahydrofolate + L-serine</text>
        <dbReference type="Rhea" id="RHEA:15481"/>
        <dbReference type="ChEBI" id="CHEBI:15377"/>
        <dbReference type="ChEBI" id="CHEBI:15636"/>
        <dbReference type="ChEBI" id="CHEBI:33384"/>
        <dbReference type="ChEBI" id="CHEBI:57305"/>
        <dbReference type="ChEBI" id="CHEBI:57453"/>
        <dbReference type="EC" id="2.1.2.1"/>
    </reaction>
</comment>
<dbReference type="GO" id="GO:0019264">
    <property type="term" value="P:glycine biosynthetic process from serine"/>
    <property type="evidence" value="ECO:0007669"/>
    <property type="project" value="UniProtKB-UniRule"/>
</dbReference>
<dbReference type="STRING" id="1480694.DC28_14890"/>
<keyword evidence="10 11" id="KW-0663">Pyridoxal phosphate</keyword>
<dbReference type="HAMAP" id="MF_00051">
    <property type="entry name" value="SHMT"/>
    <property type="match status" value="1"/>
</dbReference>
<comment type="caution">
    <text evidence="14">The sequence shown here is derived from an EMBL/GenBank/DDBJ whole genome shotgun (WGS) entry which is preliminary data.</text>
</comment>
<evidence type="ECO:0000256" key="1">
    <source>
        <dbReference type="ARBA" id="ARBA00001528"/>
    </source>
</evidence>
<evidence type="ECO:0000256" key="10">
    <source>
        <dbReference type="ARBA" id="ARBA00022898"/>
    </source>
</evidence>
<dbReference type="GO" id="GO:0030170">
    <property type="term" value="F:pyridoxal phosphate binding"/>
    <property type="evidence" value="ECO:0007669"/>
    <property type="project" value="UniProtKB-UniRule"/>
</dbReference>
<dbReference type="Gene3D" id="3.40.640.10">
    <property type="entry name" value="Type I PLP-dependent aspartate aminotransferase-like (Major domain)"/>
    <property type="match status" value="1"/>
</dbReference>
<dbReference type="OrthoDB" id="9803846at2"/>
<evidence type="ECO:0000256" key="12">
    <source>
        <dbReference type="PIRSR" id="PIRSR000412-50"/>
    </source>
</evidence>
<feature type="modified residue" description="N6-(pyridoxal phosphate)lysine" evidence="11 12">
    <location>
        <position position="226"/>
    </location>
</feature>
<dbReference type="GO" id="GO:0004372">
    <property type="term" value="F:glycine hydroxymethyltransferase activity"/>
    <property type="evidence" value="ECO:0007669"/>
    <property type="project" value="UniProtKB-UniRule"/>
</dbReference>
<comment type="pathway">
    <text evidence="11">Amino-acid biosynthesis; glycine biosynthesis; glycine from L-serine: step 1/1.</text>
</comment>
<dbReference type="FunFam" id="3.40.640.10:FF:000001">
    <property type="entry name" value="Serine hydroxymethyltransferase"/>
    <property type="match status" value="1"/>
</dbReference>
<dbReference type="InterPro" id="IPR019798">
    <property type="entry name" value="Ser_HO-MeTrfase_PLP_BS"/>
</dbReference>
<feature type="site" description="Plays an important role in substrate specificity" evidence="11">
    <location>
        <position position="225"/>
    </location>
</feature>
<comment type="similarity">
    <text evidence="4 11">Belongs to the SHMT family.</text>
</comment>
<evidence type="ECO:0000259" key="13">
    <source>
        <dbReference type="Pfam" id="PF00464"/>
    </source>
</evidence>
<feature type="domain" description="Serine hydroxymethyltransferase-like" evidence="13">
    <location>
        <begin position="4"/>
        <end position="397"/>
    </location>
</feature>
<dbReference type="PIRSF" id="PIRSF000412">
    <property type="entry name" value="SHMT"/>
    <property type="match status" value="1"/>
</dbReference>
<dbReference type="Pfam" id="PF00464">
    <property type="entry name" value="SHMT"/>
    <property type="match status" value="1"/>
</dbReference>
<dbReference type="UniPathway" id="UPA00193"/>
<dbReference type="GO" id="GO:0008168">
    <property type="term" value="F:methyltransferase activity"/>
    <property type="evidence" value="ECO:0007669"/>
    <property type="project" value="UniProtKB-KW"/>
</dbReference>
<dbReference type="PANTHER" id="PTHR11680:SF35">
    <property type="entry name" value="SERINE HYDROXYMETHYLTRANSFERASE 1"/>
    <property type="match status" value="1"/>
</dbReference>
<keyword evidence="15" id="KW-1185">Reference proteome</keyword>
<dbReference type="NCBIfam" id="NF000586">
    <property type="entry name" value="PRK00011.1"/>
    <property type="match status" value="1"/>
</dbReference>
<dbReference type="RefSeq" id="WP_037550542.1">
    <property type="nucleotide sequence ID" value="NZ_JNUP01000072.1"/>
</dbReference>
<dbReference type="EMBL" id="JNUP01000072">
    <property type="protein sequence ID" value="KGE70778.1"/>
    <property type="molecule type" value="Genomic_DNA"/>
</dbReference>
<name>A0A098QTQ5_9SPIO</name>
<evidence type="ECO:0000256" key="4">
    <source>
        <dbReference type="ARBA" id="ARBA00006376"/>
    </source>
</evidence>
<dbReference type="FunFam" id="3.90.1150.10:FF:000003">
    <property type="entry name" value="Serine hydroxymethyltransferase"/>
    <property type="match status" value="1"/>
</dbReference>